<dbReference type="InterPro" id="IPR012336">
    <property type="entry name" value="Thioredoxin-like_fold"/>
</dbReference>
<dbReference type="PANTHER" id="PTHR13887:SF55">
    <property type="entry name" value="SLR0313 PROTEIN"/>
    <property type="match status" value="1"/>
</dbReference>
<dbReference type="Pfam" id="PF13462">
    <property type="entry name" value="Thioredoxin_4"/>
    <property type="match status" value="1"/>
</dbReference>
<dbReference type="PANTHER" id="PTHR13887">
    <property type="entry name" value="GLUTATHIONE S-TRANSFERASE KAPPA"/>
    <property type="match status" value="1"/>
</dbReference>
<accession>A0A1H7PIF9</accession>
<dbReference type="Proteomes" id="UP000199664">
    <property type="component" value="Unassembled WGS sequence"/>
</dbReference>
<dbReference type="Gene3D" id="3.40.30.10">
    <property type="entry name" value="Glutaredoxin"/>
    <property type="match status" value="1"/>
</dbReference>
<organism evidence="4 5">
    <name type="scientific">Bosea lupini</name>
    <dbReference type="NCBI Taxonomy" id="1036779"/>
    <lineage>
        <taxon>Bacteria</taxon>
        <taxon>Pseudomonadati</taxon>
        <taxon>Pseudomonadota</taxon>
        <taxon>Alphaproteobacteria</taxon>
        <taxon>Hyphomicrobiales</taxon>
        <taxon>Boseaceae</taxon>
        <taxon>Bosea</taxon>
    </lineage>
</organism>
<dbReference type="OrthoDB" id="9808135at2"/>
<dbReference type="SUPFAM" id="SSF52833">
    <property type="entry name" value="Thioredoxin-like"/>
    <property type="match status" value="1"/>
</dbReference>
<proteinExistence type="inferred from homology"/>
<dbReference type="PROSITE" id="PS51352">
    <property type="entry name" value="THIOREDOXIN_2"/>
    <property type="match status" value="1"/>
</dbReference>
<dbReference type="EMBL" id="FOAN01000003">
    <property type="protein sequence ID" value="SEL35533.1"/>
    <property type="molecule type" value="Genomic_DNA"/>
</dbReference>
<evidence type="ECO:0000256" key="2">
    <source>
        <dbReference type="ARBA" id="ARBA00005791"/>
    </source>
</evidence>
<dbReference type="AlphaFoldDB" id="A0A1H7PIF9"/>
<evidence type="ECO:0000256" key="1">
    <source>
        <dbReference type="ARBA" id="ARBA00003565"/>
    </source>
</evidence>
<keyword evidence="5" id="KW-1185">Reference proteome</keyword>
<reference evidence="5" key="1">
    <citation type="submission" date="2016-10" db="EMBL/GenBank/DDBJ databases">
        <authorList>
            <person name="Varghese N."/>
            <person name="Submissions S."/>
        </authorList>
    </citation>
    <scope>NUCLEOTIDE SEQUENCE [LARGE SCALE GENOMIC DNA]</scope>
    <source>
        <strain evidence="5">LMG 26383,CCUG 61248,R- 45681</strain>
    </source>
</reference>
<gene>
    <name evidence="4" type="ORF">SAMN04515666_103502</name>
</gene>
<dbReference type="RefSeq" id="WP_091833874.1">
    <property type="nucleotide sequence ID" value="NZ_FOAN01000003.1"/>
</dbReference>
<sequence length="180" mass="19525">MSTLKVPVSPRDHRRGGPNAAVTLVEYGDYQCPYCAAAHPVVRFLESRFGPALSVVFRHFPLVEVHPLAAPAAEAAEYAGDHGRFWEMHDAIFSNNNRLSTQLLFALAGTLQLSQMGLRDSIARSLHADRIREDFIGGIRSGVNGTPTFFVNGVRHQGGFSAPELAASIQDEMGALAPAR</sequence>
<evidence type="ECO:0000259" key="3">
    <source>
        <dbReference type="PROSITE" id="PS51352"/>
    </source>
</evidence>
<protein>
    <submittedName>
        <fullName evidence="4">Protein-disulfide isomerase</fullName>
    </submittedName>
</protein>
<name>A0A1H7PIF9_9HYPH</name>
<keyword evidence="4" id="KW-0413">Isomerase</keyword>
<evidence type="ECO:0000313" key="5">
    <source>
        <dbReference type="Proteomes" id="UP000199664"/>
    </source>
</evidence>
<feature type="domain" description="Thioredoxin" evidence="3">
    <location>
        <begin position="1"/>
        <end position="174"/>
    </location>
</feature>
<comment type="function">
    <text evidence="1">May be required for disulfide bond formation in some proteins.</text>
</comment>
<dbReference type="InterPro" id="IPR013766">
    <property type="entry name" value="Thioredoxin_domain"/>
</dbReference>
<dbReference type="InterPro" id="IPR036249">
    <property type="entry name" value="Thioredoxin-like_sf"/>
</dbReference>
<comment type="similarity">
    <text evidence="2">Belongs to the thioredoxin family. DsbA subfamily.</text>
</comment>
<dbReference type="GO" id="GO:0016853">
    <property type="term" value="F:isomerase activity"/>
    <property type="evidence" value="ECO:0007669"/>
    <property type="project" value="UniProtKB-KW"/>
</dbReference>
<evidence type="ECO:0000313" key="4">
    <source>
        <dbReference type="EMBL" id="SEL35533.1"/>
    </source>
</evidence>
<dbReference type="STRING" id="1036779.SAMN04515666_103502"/>